<organism evidence="2 3">
    <name type="scientific">Paractinoplanes brasiliensis</name>
    <dbReference type="NCBI Taxonomy" id="52695"/>
    <lineage>
        <taxon>Bacteria</taxon>
        <taxon>Bacillati</taxon>
        <taxon>Actinomycetota</taxon>
        <taxon>Actinomycetes</taxon>
        <taxon>Micromonosporales</taxon>
        <taxon>Micromonosporaceae</taxon>
        <taxon>Paractinoplanes</taxon>
    </lineage>
</organism>
<keyword evidence="2" id="KW-0378">Hydrolase</keyword>
<reference evidence="2 3" key="1">
    <citation type="submission" date="2019-03" db="EMBL/GenBank/DDBJ databases">
        <title>Sequencing the genomes of 1000 actinobacteria strains.</title>
        <authorList>
            <person name="Klenk H.-P."/>
        </authorList>
    </citation>
    <scope>NUCLEOTIDE SEQUENCE [LARGE SCALE GENOMIC DNA]</scope>
    <source>
        <strain evidence="2 3">DSM 43805</strain>
    </source>
</reference>
<dbReference type="SUPFAM" id="SSF101386">
    <property type="entry name" value="all-alpha NTP pyrophosphatases"/>
    <property type="match status" value="1"/>
</dbReference>
<dbReference type="InterPro" id="IPR004518">
    <property type="entry name" value="MazG-like_dom"/>
</dbReference>
<accession>A0A4R6JE91</accession>
<evidence type="ECO:0000313" key="2">
    <source>
        <dbReference type="EMBL" id="TDO32886.1"/>
    </source>
</evidence>
<dbReference type="Proteomes" id="UP000294901">
    <property type="component" value="Unassembled WGS sequence"/>
</dbReference>
<keyword evidence="3" id="KW-1185">Reference proteome</keyword>
<gene>
    <name evidence="2" type="ORF">C8E87_8363</name>
</gene>
<dbReference type="GO" id="GO:0016787">
    <property type="term" value="F:hydrolase activity"/>
    <property type="evidence" value="ECO:0007669"/>
    <property type="project" value="UniProtKB-KW"/>
</dbReference>
<proteinExistence type="predicted"/>
<feature type="domain" description="NTP pyrophosphohydrolase MazG-like" evidence="1">
    <location>
        <begin position="49"/>
        <end position="111"/>
    </location>
</feature>
<evidence type="ECO:0000259" key="1">
    <source>
        <dbReference type="Pfam" id="PF03819"/>
    </source>
</evidence>
<comment type="caution">
    <text evidence="2">The sequence shown here is derived from an EMBL/GenBank/DDBJ whole genome shotgun (WGS) entry which is preliminary data.</text>
</comment>
<dbReference type="Pfam" id="PF03819">
    <property type="entry name" value="MazG"/>
    <property type="match status" value="1"/>
</dbReference>
<dbReference type="CDD" id="cd11538">
    <property type="entry name" value="NTP-PPase_u1"/>
    <property type="match status" value="1"/>
</dbReference>
<dbReference type="AlphaFoldDB" id="A0A4R6JE91"/>
<dbReference type="EMBL" id="SNWR01000002">
    <property type="protein sequence ID" value="TDO32886.1"/>
    <property type="molecule type" value="Genomic_DNA"/>
</dbReference>
<evidence type="ECO:0000313" key="3">
    <source>
        <dbReference type="Proteomes" id="UP000294901"/>
    </source>
</evidence>
<name>A0A4R6JE91_9ACTN</name>
<protein>
    <submittedName>
        <fullName evidence="2">NTP pyrophosphatase (Non-canonical NTP hydrolase)</fullName>
    </submittedName>
</protein>
<sequence>MGCRVRPRRGYVSRLAAVDLMRLADDAEEISRGYARRHGITRDAAWFLLKLQEEVGELTQAFLMRAGQARSKGHTQQEIEEMFRGELADVLCHVLLLARHHDVDLEEAVERKWLVWKPDPPTVRS</sequence>
<dbReference type="Gene3D" id="1.10.287.1080">
    <property type="entry name" value="MazG-like"/>
    <property type="match status" value="1"/>
</dbReference>